<proteinExistence type="predicted"/>
<dbReference type="AlphaFoldDB" id="A0A0D9QFK8"/>
<feature type="region of interest" description="Disordered" evidence="3">
    <location>
        <begin position="1"/>
        <end position="105"/>
    </location>
</feature>
<reference evidence="4 5" key="1">
    <citation type="submission" date="2014-03" db="EMBL/GenBank/DDBJ databases">
        <title>The Genome Sequence of Plasmodium fragile nilgiri.</title>
        <authorList>
            <consortium name="The Broad Institute Genomics Platform"/>
            <consortium name="The Broad Institute Genome Sequencing Center for Infectious Disease"/>
            <person name="Neafsey D."/>
            <person name="Duraisingh M."/>
            <person name="Young S.K."/>
            <person name="Zeng Q."/>
            <person name="Gargeya S."/>
            <person name="Abouelleil A."/>
            <person name="Alvarado L."/>
            <person name="Chapman S.B."/>
            <person name="Gainer-Dewar J."/>
            <person name="Goldberg J."/>
            <person name="Griggs A."/>
            <person name="Gujja S."/>
            <person name="Hansen M."/>
            <person name="Howarth C."/>
            <person name="Imamovic A."/>
            <person name="Larimer J."/>
            <person name="Pearson M."/>
            <person name="Poon T.W."/>
            <person name="Priest M."/>
            <person name="Roberts A."/>
            <person name="Saif S."/>
            <person name="Shea T."/>
            <person name="Sykes S."/>
            <person name="Wortman J."/>
            <person name="Nusbaum C."/>
            <person name="Birren B."/>
        </authorList>
    </citation>
    <scope>NUCLEOTIDE SEQUENCE [LARGE SCALE GENOMIC DNA]</scope>
    <source>
        <strain evidence="5">nilgiri</strain>
    </source>
</reference>
<dbReference type="OrthoDB" id="264785at2759"/>
<dbReference type="VEuPathDB" id="PlasmoDB:AK88_04584"/>
<evidence type="ECO:0000313" key="5">
    <source>
        <dbReference type="Proteomes" id="UP000054561"/>
    </source>
</evidence>
<evidence type="ECO:0000256" key="3">
    <source>
        <dbReference type="SAM" id="MobiDB-lite"/>
    </source>
</evidence>
<feature type="compositionally biased region" description="Low complexity" evidence="3">
    <location>
        <begin position="1"/>
        <end position="11"/>
    </location>
</feature>
<dbReference type="GO" id="GO:0005856">
    <property type="term" value="C:cytoskeleton"/>
    <property type="evidence" value="ECO:0007669"/>
    <property type="project" value="TreeGrafter"/>
</dbReference>
<feature type="coiled-coil region" evidence="2">
    <location>
        <begin position="150"/>
        <end position="177"/>
    </location>
</feature>
<feature type="coiled-coil region" evidence="2">
    <location>
        <begin position="851"/>
        <end position="904"/>
    </location>
</feature>
<feature type="coiled-coil region" evidence="2">
    <location>
        <begin position="346"/>
        <end position="408"/>
    </location>
</feature>
<dbReference type="PANTHER" id="PTHR32083:SF0">
    <property type="entry name" value="CILIA AND FLAGELLA-ASSOCIATED PROTEIN 58"/>
    <property type="match status" value="1"/>
</dbReference>
<feature type="compositionally biased region" description="Basic residues" evidence="3">
    <location>
        <begin position="67"/>
        <end position="77"/>
    </location>
</feature>
<dbReference type="RefSeq" id="XP_012337617.1">
    <property type="nucleotide sequence ID" value="XM_012482194.1"/>
</dbReference>
<evidence type="ECO:0000256" key="2">
    <source>
        <dbReference type="SAM" id="Coils"/>
    </source>
</evidence>
<protein>
    <submittedName>
        <fullName evidence="4">Uncharacterized protein</fullName>
    </submittedName>
</protein>
<accession>A0A0D9QFK8</accession>
<gene>
    <name evidence="4" type="ORF">AK88_04584</name>
</gene>
<sequence>MEPDVDPAGVDDPGEVPDDVPPRCDSPNSETESASVMPSFYDGGTGEKTKAKSSKAGKKGIGMKSSKGGKKKRRKQKAPSEEIPSAGSSPSHSSDEHESNDSADAEEVINFLYKVSSNITNLCKNEDQVRTKKNESVHLKKEFKRVLKFIKTNEQKHRQKEEEIKDLKEKIEMYAIKNKEITKCYEEGKKNIQILQGESDKLHNLFDSNQKKEDKWNVERENYLEDIESLKTHIEELEIKVEKKNNEIEGLKRENEHILLKVDNLEKNSKELKNENIEMHENMNGMKKENVKKNIMIDNLKKELEQKKKLDEEYNKDKLLIEKNTEILIDERNYINEELIKTQKLLENQINKNRDLQNCKTNLLEKVDLLEKKQKDQFKKNADLEKKLDDLNKKNKLLINEAKMKENEIANNTSIINALTSGNSKMKVKLDQECFKIKLMQKENKALNINVKSLTYEIQNLLKLTEEIRTKYQNQKKEINDLIVEKEQTKKLIEKIDEGIKKSTESAKKEKMFNINLEKDIKKSTEEKNKLNEEIQSLVKEKEKLIQELSNTSSKVINSTNELINKDGKIGTYLKIINSLKNDLAKEKALYENIKSEKINTNKSLTEIKEKLYTLEERHKIHINELQQIKNKKKNLEAKMGDSMEDKKNAISQCEKLKEQIEKYKSHHEDYKTKQLHDKKTIDQLDLEINDLNTKLKNYEKCVNQNKKEKDLLNNEVKEKNEHIATLKEKLKLLQISHDKLDLDSKNHQQEIKNLNKKVANLKCSSELSNISKEQLSSTKLQINSLKKELINEQNKVKTLSEELEKPINIHRWRNIEGNDPTAFDLIEKLRCVQKKLIEKTEESMKKNSIIQLRTKECEQLQQQLGNLSKQPDVQDVTQIRKKLREKETLIKSLTAEISMYQEQTEKKAKRRA</sequence>
<feature type="coiled-coil region" evidence="2">
    <location>
        <begin position="437"/>
        <end position="803"/>
    </location>
</feature>
<keyword evidence="5" id="KW-1185">Reference proteome</keyword>
<dbReference type="EMBL" id="KQ001712">
    <property type="protein sequence ID" value="KJP85768.1"/>
    <property type="molecule type" value="Genomic_DNA"/>
</dbReference>
<dbReference type="OMA" id="GTMQYNQ"/>
<organism evidence="4 5">
    <name type="scientific">Plasmodium fragile</name>
    <dbReference type="NCBI Taxonomy" id="5857"/>
    <lineage>
        <taxon>Eukaryota</taxon>
        <taxon>Sar</taxon>
        <taxon>Alveolata</taxon>
        <taxon>Apicomplexa</taxon>
        <taxon>Aconoidasida</taxon>
        <taxon>Haemosporida</taxon>
        <taxon>Plasmodiidae</taxon>
        <taxon>Plasmodium</taxon>
        <taxon>Plasmodium (Plasmodium)</taxon>
    </lineage>
</organism>
<dbReference type="GeneID" id="24269898"/>
<evidence type="ECO:0000313" key="4">
    <source>
        <dbReference type="EMBL" id="KJP85768.1"/>
    </source>
</evidence>
<name>A0A0D9QFK8_PLAFR</name>
<dbReference type="PANTHER" id="PTHR32083">
    <property type="entry name" value="CILIA AND FLAGELLA-ASSOCIATED PROTEIN 58-RELATED"/>
    <property type="match status" value="1"/>
</dbReference>
<feature type="coiled-coil region" evidence="2">
    <location>
        <begin position="220"/>
        <end position="317"/>
    </location>
</feature>
<feature type="compositionally biased region" description="Polar residues" evidence="3">
    <location>
        <begin position="26"/>
        <end position="36"/>
    </location>
</feature>
<dbReference type="Proteomes" id="UP000054561">
    <property type="component" value="Unassembled WGS sequence"/>
</dbReference>
<evidence type="ECO:0000256" key="1">
    <source>
        <dbReference type="ARBA" id="ARBA00023054"/>
    </source>
</evidence>
<keyword evidence="1 2" id="KW-0175">Coiled coil</keyword>